<keyword evidence="3" id="KW-0175">Coiled coil</keyword>
<keyword evidence="6" id="KW-1185">Reference proteome</keyword>
<sequence length="229" mass="26688">MSALDEKTEEALMKLNEETEKVNEKVQAYSRKLMRPTWDKRREIVKNIPDFWPTAVGNCPLFSNNTNEDDLAAVKNLTDLNVEYDEKNPHYRKVTATFKKNDVFKNEKMVKEFVIGPDEDEILSKTTIEYHSGKEPTKKRKHAEEVEGEEDELPQMSFHEWFADEENRPGFFISEDIFPNAIDFFNDDVSDGGEYDDEDEDEGEYDIGESDSEVEEEKDTAKQHKKAKK</sequence>
<dbReference type="PANTHER" id="PTHR11875">
    <property type="entry name" value="TESTIS-SPECIFIC Y-ENCODED PROTEIN"/>
    <property type="match status" value="1"/>
</dbReference>
<evidence type="ECO:0000256" key="3">
    <source>
        <dbReference type="SAM" id="Coils"/>
    </source>
</evidence>
<dbReference type="GO" id="GO:0005634">
    <property type="term" value="C:nucleus"/>
    <property type="evidence" value="ECO:0007669"/>
    <property type="project" value="InterPro"/>
</dbReference>
<evidence type="ECO:0000313" key="6">
    <source>
        <dbReference type="Proteomes" id="UP000077315"/>
    </source>
</evidence>
<comment type="similarity">
    <text evidence="1 2">Belongs to the nucleosome assembly protein (NAP) family.</text>
</comment>
<reference evidence="6" key="1">
    <citation type="submission" date="2015-06" db="EMBL/GenBank/DDBJ databases">
        <title>Expansion of signal transduction pathways in fungi by whole-genome duplication.</title>
        <authorList>
            <consortium name="DOE Joint Genome Institute"/>
            <person name="Corrochano L.M."/>
            <person name="Kuo A."/>
            <person name="Marcet-Houben M."/>
            <person name="Polaino S."/>
            <person name="Salamov A."/>
            <person name="Villalobos J.M."/>
            <person name="Alvarez M.I."/>
            <person name="Avalos J."/>
            <person name="Benito E.P."/>
            <person name="Benoit I."/>
            <person name="Burger G."/>
            <person name="Camino L.P."/>
            <person name="Canovas D."/>
            <person name="Cerda-Olmedo E."/>
            <person name="Cheng J.-F."/>
            <person name="Dominguez A."/>
            <person name="Elias M."/>
            <person name="Eslava A.P."/>
            <person name="Glaser F."/>
            <person name="Grimwood J."/>
            <person name="Gutierrez G."/>
            <person name="Heitman J."/>
            <person name="Henrissat B."/>
            <person name="Iturriaga E.A."/>
            <person name="Lang B.F."/>
            <person name="Lavin J.L."/>
            <person name="Lee S."/>
            <person name="Li W."/>
            <person name="Lindquist E."/>
            <person name="Lopez-Garcia S."/>
            <person name="Luque E.M."/>
            <person name="Marcos A.T."/>
            <person name="Martin J."/>
            <person name="McCluskey K."/>
            <person name="Medina H.R."/>
            <person name="Miralles-Duran A."/>
            <person name="Miyazaki A."/>
            <person name="Munoz-Torres E."/>
            <person name="Oguiza J.A."/>
            <person name="Ohm R."/>
            <person name="Olmedo M."/>
            <person name="Orejas M."/>
            <person name="Ortiz-Castellanos L."/>
            <person name="Pisabarro A.G."/>
            <person name="Rodriguez-Romero J."/>
            <person name="Ruiz-Herrera J."/>
            <person name="Ruiz-Vazquez R."/>
            <person name="Sanz C."/>
            <person name="Schackwitz W."/>
            <person name="Schmutz J."/>
            <person name="Shahriari M."/>
            <person name="Shelest E."/>
            <person name="Silva-Franco F."/>
            <person name="Soanes D."/>
            <person name="Syed K."/>
            <person name="Tagua V.G."/>
            <person name="Talbot N.J."/>
            <person name="Thon M."/>
            <person name="De vries R.P."/>
            <person name="Wiebenga A."/>
            <person name="Yadav J.S."/>
            <person name="Braun E.L."/>
            <person name="Baker S."/>
            <person name="Garre V."/>
            <person name="Horwitz B."/>
            <person name="Torres-Martinez S."/>
            <person name="Idnurm A."/>
            <person name="Herrera-Estrella A."/>
            <person name="Gabaldon T."/>
            <person name="Grigoriev I.V."/>
        </authorList>
    </citation>
    <scope>NUCLEOTIDE SEQUENCE [LARGE SCALE GENOMIC DNA]</scope>
    <source>
        <strain evidence="6">NRRL 1555(-)</strain>
    </source>
</reference>
<gene>
    <name evidence="5" type="ORF">PHYBLDRAFT_161187</name>
</gene>
<protein>
    <submittedName>
        <fullName evidence="5">Uncharacterized protein</fullName>
    </submittedName>
</protein>
<dbReference type="GeneID" id="28995259"/>
<dbReference type="Pfam" id="PF00956">
    <property type="entry name" value="NAP"/>
    <property type="match status" value="1"/>
</dbReference>
<feature type="region of interest" description="Disordered" evidence="4">
    <location>
        <begin position="183"/>
        <end position="229"/>
    </location>
</feature>
<evidence type="ECO:0000313" key="5">
    <source>
        <dbReference type="EMBL" id="OAD80544.1"/>
    </source>
</evidence>
<name>A0A167R083_PHYB8</name>
<dbReference type="STRING" id="763407.A0A167R083"/>
<dbReference type="Proteomes" id="UP000077315">
    <property type="component" value="Unassembled WGS sequence"/>
</dbReference>
<feature type="coiled-coil region" evidence="3">
    <location>
        <begin position="1"/>
        <end position="32"/>
    </location>
</feature>
<evidence type="ECO:0000256" key="4">
    <source>
        <dbReference type="SAM" id="MobiDB-lite"/>
    </source>
</evidence>
<dbReference type="EMBL" id="KV440971">
    <property type="protein sequence ID" value="OAD80544.1"/>
    <property type="molecule type" value="Genomic_DNA"/>
</dbReference>
<feature type="compositionally biased region" description="Acidic residues" evidence="4">
    <location>
        <begin position="185"/>
        <end position="218"/>
    </location>
</feature>
<dbReference type="VEuPathDB" id="FungiDB:PHYBLDRAFT_161187"/>
<evidence type="ECO:0000256" key="1">
    <source>
        <dbReference type="ARBA" id="ARBA00009947"/>
    </source>
</evidence>
<dbReference type="InterPro" id="IPR037231">
    <property type="entry name" value="NAP-like_sf"/>
</dbReference>
<dbReference type="GO" id="GO:0006334">
    <property type="term" value="P:nucleosome assembly"/>
    <property type="evidence" value="ECO:0007669"/>
    <property type="project" value="InterPro"/>
</dbReference>
<evidence type="ECO:0000256" key="2">
    <source>
        <dbReference type="RuleBase" id="RU003876"/>
    </source>
</evidence>
<dbReference type="SUPFAM" id="SSF143113">
    <property type="entry name" value="NAP-like"/>
    <property type="match status" value="1"/>
</dbReference>
<dbReference type="RefSeq" id="XP_018298584.1">
    <property type="nucleotide sequence ID" value="XM_018434353.1"/>
</dbReference>
<feature type="region of interest" description="Disordered" evidence="4">
    <location>
        <begin position="128"/>
        <end position="152"/>
    </location>
</feature>
<dbReference type="InParanoid" id="A0A167R083"/>
<dbReference type="InterPro" id="IPR002164">
    <property type="entry name" value="NAP_family"/>
</dbReference>
<proteinExistence type="inferred from homology"/>
<dbReference type="Gene3D" id="3.30.1120.90">
    <property type="entry name" value="Nucleosome assembly protein"/>
    <property type="match status" value="1"/>
</dbReference>
<dbReference type="FunCoup" id="A0A167R083">
    <property type="interactions" value="136"/>
</dbReference>
<dbReference type="AlphaFoldDB" id="A0A167R083"/>
<dbReference type="OrthoDB" id="19419at2759"/>
<organism evidence="5 6">
    <name type="scientific">Phycomyces blakesleeanus (strain ATCC 8743b / DSM 1359 / FGSC 10004 / NBRC 33097 / NRRL 1555)</name>
    <dbReference type="NCBI Taxonomy" id="763407"/>
    <lineage>
        <taxon>Eukaryota</taxon>
        <taxon>Fungi</taxon>
        <taxon>Fungi incertae sedis</taxon>
        <taxon>Mucoromycota</taxon>
        <taxon>Mucoromycotina</taxon>
        <taxon>Mucoromycetes</taxon>
        <taxon>Mucorales</taxon>
        <taxon>Phycomycetaceae</taxon>
        <taxon>Phycomyces</taxon>
    </lineage>
</organism>
<accession>A0A167R083</accession>